<dbReference type="AlphaFoldDB" id="A0A8T5V5D6"/>
<evidence type="ECO:0000313" key="2">
    <source>
        <dbReference type="EMBL" id="MBZ2167101.1"/>
    </source>
</evidence>
<dbReference type="InterPro" id="IPR007159">
    <property type="entry name" value="SpoVT-AbrB_dom"/>
</dbReference>
<dbReference type="Gene3D" id="2.10.260.10">
    <property type="match status" value="1"/>
</dbReference>
<sequence length="78" mass="9041">MVTETKISKGFQTVVPSKIRKMFNVDPGDIVEWKTDKNNRVEVFFRKKITINDVLGMIDGPKTDSVEMKKRIQRGEKI</sequence>
<dbReference type="InterPro" id="IPR037914">
    <property type="entry name" value="SpoVT-AbrB_sf"/>
</dbReference>
<dbReference type="Pfam" id="PF04014">
    <property type="entry name" value="MazE_antitoxin"/>
    <property type="match status" value="1"/>
</dbReference>
<evidence type="ECO:0000259" key="1">
    <source>
        <dbReference type="Pfam" id="PF04014"/>
    </source>
</evidence>
<dbReference type="Proteomes" id="UP000825933">
    <property type="component" value="Unassembled WGS sequence"/>
</dbReference>
<proteinExistence type="predicted"/>
<dbReference type="EMBL" id="JAIOUQ010000017">
    <property type="protein sequence ID" value="MBZ2167101.1"/>
    <property type="molecule type" value="Genomic_DNA"/>
</dbReference>
<reference evidence="3" key="1">
    <citation type="journal article" date="2022" name="Microbiol. Resour. Announc.">
        <title>Draft Genome Sequence of a Methanogenic Archaeon from West Spitsbergen Permafrost.</title>
        <authorList>
            <person name="Trubitsyn V."/>
            <person name="Rivkina E."/>
            <person name="Shcherbakova V."/>
        </authorList>
    </citation>
    <scope>NUCLEOTIDE SEQUENCE [LARGE SCALE GENOMIC DNA]</scope>
    <source>
        <strain evidence="3">VT</strain>
    </source>
</reference>
<feature type="domain" description="SpoVT-AbrB" evidence="1">
    <location>
        <begin position="6"/>
        <end position="43"/>
    </location>
</feature>
<gene>
    <name evidence="2" type="ORF">K8N75_13735</name>
</gene>
<dbReference type="GO" id="GO:0003677">
    <property type="term" value="F:DNA binding"/>
    <property type="evidence" value="ECO:0007669"/>
    <property type="project" value="InterPro"/>
</dbReference>
<organism evidence="2 3">
    <name type="scientific">Methanobacterium spitsbergense</name>
    <dbReference type="NCBI Taxonomy" id="2874285"/>
    <lineage>
        <taxon>Archaea</taxon>
        <taxon>Methanobacteriati</taxon>
        <taxon>Methanobacteriota</taxon>
        <taxon>Methanomada group</taxon>
        <taxon>Methanobacteria</taxon>
        <taxon>Methanobacteriales</taxon>
        <taxon>Methanobacteriaceae</taxon>
        <taxon>Methanobacterium</taxon>
    </lineage>
</organism>
<keyword evidence="3" id="KW-1185">Reference proteome</keyword>
<dbReference type="RefSeq" id="WP_223792636.1">
    <property type="nucleotide sequence ID" value="NZ_JAIOUQ010000017.1"/>
</dbReference>
<accession>A0A8T5V5D6</accession>
<dbReference type="SUPFAM" id="SSF89447">
    <property type="entry name" value="AbrB/MazE/MraZ-like"/>
    <property type="match status" value="1"/>
</dbReference>
<protein>
    <submittedName>
        <fullName evidence="2">Type II toxin-antitoxin system PrlF family antitoxin</fullName>
    </submittedName>
</protein>
<evidence type="ECO:0000313" key="3">
    <source>
        <dbReference type="Proteomes" id="UP000825933"/>
    </source>
</evidence>
<name>A0A8T5V5D6_9EURY</name>
<comment type="caution">
    <text evidence="2">The sequence shown here is derived from an EMBL/GenBank/DDBJ whole genome shotgun (WGS) entry which is preliminary data.</text>
</comment>